<dbReference type="Proteomes" id="UP001165444">
    <property type="component" value="Unassembled WGS sequence"/>
</dbReference>
<evidence type="ECO:0000313" key="2">
    <source>
        <dbReference type="Proteomes" id="UP001165444"/>
    </source>
</evidence>
<accession>A0ABT0BZM5</accession>
<dbReference type="RefSeq" id="WP_022455104.1">
    <property type="nucleotide sequence ID" value="NZ_JAKZMM010000009.1"/>
</dbReference>
<evidence type="ECO:0000313" key="1">
    <source>
        <dbReference type="EMBL" id="MCJ2380028.1"/>
    </source>
</evidence>
<protein>
    <submittedName>
        <fullName evidence="1">Uncharacterized protein</fullName>
    </submittedName>
</protein>
<organism evidence="1 2">
    <name type="scientific">Parabacteroides faecalis</name>
    <dbReference type="NCBI Taxonomy" id="2924040"/>
    <lineage>
        <taxon>Bacteria</taxon>
        <taxon>Pseudomonadati</taxon>
        <taxon>Bacteroidota</taxon>
        <taxon>Bacteroidia</taxon>
        <taxon>Bacteroidales</taxon>
        <taxon>Tannerellaceae</taxon>
        <taxon>Parabacteroides</taxon>
    </lineage>
</organism>
<keyword evidence="2" id="KW-1185">Reference proteome</keyword>
<name>A0ABT0BZM5_9BACT</name>
<reference evidence="1 2" key="1">
    <citation type="submission" date="2022-03" db="EMBL/GenBank/DDBJ databases">
        <title>Parabacteroides sp. nov. isolated from swine feces.</title>
        <authorList>
            <person name="Bak J.E."/>
        </authorList>
    </citation>
    <scope>NUCLEOTIDE SEQUENCE [LARGE SCALE GENOMIC DNA]</scope>
    <source>
        <strain evidence="1 2">AGMB00274</strain>
    </source>
</reference>
<gene>
    <name evidence="1" type="ORF">MUN53_05280</name>
</gene>
<sequence length="135" mass="15307">MVKKSFGWMVIFATCIACTNREQGKTVQGLDYPVKDVLTEETITTDDSISVVTGKLVIGHEVRSFVMDGDSVEYWFIDRSGTVQQEYERVVPDGMKNYTPVRVEMKVKYLGKSDEGFAAEYDGVYEVLELLKMEP</sequence>
<proteinExistence type="predicted"/>
<comment type="caution">
    <text evidence="1">The sequence shown here is derived from an EMBL/GenBank/DDBJ whole genome shotgun (WGS) entry which is preliminary data.</text>
</comment>
<dbReference type="EMBL" id="JAKZMM010000009">
    <property type="protein sequence ID" value="MCJ2380028.1"/>
    <property type="molecule type" value="Genomic_DNA"/>
</dbReference>